<dbReference type="EMBL" id="KB908833">
    <property type="protein sequence ID" value="EOA83161.1"/>
    <property type="molecule type" value="Genomic_DNA"/>
</dbReference>
<feature type="region of interest" description="Disordered" evidence="1">
    <location>
        <begin position="1"/>
        <end position="21"/>
    </location>
</feature>
<sequence>MSAPGEKTHDQPWGNDGDNSKDRWCLVSAADDVFLAVMSMDWSVSSACIGQLNCNGDYKCSWMVETEQAQTSQLKRASACASSHGLAQNANCIRVLSYCW</sequence>
<evidence type="ECO:0000313" key="2">
    <source>
        <dbReference type="EMBL" id="EOA83161.1"/>
    </source>
</evidence>
<dbReference type="Proteomes" id="UP000016935">
    <property type="component" value="Unassembled WGS sequence"/>
</dbReference>
<accession>R0IDF2</accession>
<feature type="compositionally biased region" description="Basic and acidic residues" evidence="1">
    <location>
        <begin position="1"/>
        <end position="10"/>
    </location>
</feature>
<reference evidence="2 3" key="2">
    <citation type="journal article" date="2013" name="PLoS Genet.">
        <title>Comparative genome structure, secondary metabolite, and effector coding capacity across Cochliobolus pathogens.</title>
        <authorList>
            <person name="Condon B.J."/>
            <person name="Leng Y."/>
            <person name="Wu D."/>
            <person name="Bushley K.E."/>
            <person name="Ohm R.A."/>
            <person name="Otillar R."/>
            <person name="Martin J."/>
            <person name="Schackwitz W."/>
            <person name="Grimwood J."/>
            <person name="MohdZainudin N."/>
            <person name="Xue C."/>
            <person name="Wang R."/>
            <person name="Manning V.A."/>
            <person name="Dhillon B."/>
            <person name="Tu Z.J."/>
            <person name="Steffenson B.J."/>
            <person name="Salamov A."/>
            <person name="Sun H."/>
            <person name="Lowry S."/>
            <person name="LaButti K."/>
            <person name="Han J."/>
            <person name="Copeland A."/>
            <person name="Lindquist E."/>
            <person name="Barry K."/>
            <person name="Schmutz J."/>
            <person name="Baker S.E."/>
            <person name="Ciuffetti L.M."/>
            <person name="Grigoriev I.V."/>
            <person name="Zhong S."/>
            <person name="Turgeon B.G."/>
        </authorList>
    </citation>
    <scope>NUCLEOTIDE SEQUENCE [LARGE SCALE GENOMIC DNA]</scope>
    <source>
        <strain evidence="3">28A</strain>
    </source>
</reference>
<dbReference type="AlphaFoldDB" id="R0IDF2"/>
<dbReference type="RefSeq" id="XP_008028962.1">
    <property type="nucleotide sequence ID" value="XM_008030771.1"/>
</dbReference>
<evidence type="ECO:0000256" key="1">
    <source>
        <dbReference type="SAM" id="MobiDB-lite"/>
    </source>
</evidence>
<organism evidence="2 3">
    <name type="scientific">Exserohilum turcicum (strain 28A)</name>
    <name type="common">Northern leaf blight fungus</name>
    <name type="synonym">Setosphaeria turcica</name>
    <dbReference type="NCBI Taxonomy" id="671987"/>
    <lineage>
        <taxon>Eukaryota</taxon>
        <taxon>Fungi</taxon>
        <taxon>Dikarya</taxon>
        <taxon>Ascomycota</taxon>
        <taxon>Pezizomycotina</taxon>
        <taxon>Dothideomycetes</taxon>
        <taxon>Pleosporomycetidae</taxon>
        <taxon>Pleosporales</taxon>
        <taxon>Pleosporineae</taxon>
        <taxon>Pleosporaceae</taxon>
        <taxon>Exserohilum</taxon>
    </lineage>
</organism>
<keyword evidence="3" id="KW-1185">Reference proteome</keyword>
<proteinExistence type="predicted"/>
<dbReference type="HOGENOM" id="CLU_2307810_0_0_1"/>
<name>R0IDF2_EXST2</name>
<gene>
    <name evidence="2" type="ORF">SETTUDRAFT_164609</name>
</gene>
<protein>
    <submittedName>
        <fullName evidence="2">Uncharacterized protein</fullName>
    </submittedName>
</protein>
<dbReference type="GeneID" id="19399188"/>
<reference evidence="2 3" key="1">
    <citation type="journal article" date="2012" name="PLoS Pathog.">
        <title>Diverse lifestyles and strategies of plant pathogenesis encoded in the genomes of eighteen Dothideomycetes fungi.</title>
        <authorList>
            <person name="Ohm R.A."/>
            <person name="Feau N."/>
            <person name="Henrissat B."/>
            <person name="Schoch C.L."/>
            <person name="Horwitz B.A."/>
            <person name="Barry K.W."/>
            <person name="Condon B.J."/>
            <person name="Copeland A.C."/>
            <person name="Dhillon B."/>
            <person name="Glaser F."/>
            <person name="Hesse C.N."/>
            <person name="Kosti I."/>
            <person name="LaButti K."/>
            <person name="Lindquist E.A."/>
            <person name="Lucas S."/>
            <person name="Salamov A.A."/>
            <person name="Bradshaw R.E."/>
            <person name="Ciuffetti L."/>
            <person name="Hamelin R.C."/>
            <person name="Kema G.H.J."/>
            <person name="Lawrence C."/>
            <person name="Scott J.A."/>
            <person name="Spatafora J.W."/>
            <person name="Turgeon B.G."/>
            <person name="de Wit P.J.G.M."/>
            <person name="Zhong S."/>
            <person name="Goodwin S.B."/>
            <person name="Grigoriev I.V."/>
        </authorList>
    </citation>
    <scope>NUCLEOTIDE SEQUENCE [LARGE SCALE GENOMIC DNA]</scope>
    <source>
        <strain evidence="3">28A</strain>
    </source>
</reference>
<evidence type="ECO:0000313" key="3">
    <source>
        <dbReference type="Proteomes" id="UP000016935"/>
    </source>
</evidence>